<feature type="compositionally biased region" description="Acidic residues" evidence="1">
    <location>
        <begin position="357"/>
        <end position="367"/>
    </location>
</feature>
<accession>A0A2V3IXU2</accession>
<feature type="compositionally biased region" description="Basic and acidic residues" evidence="1">
    <location>
        <begin position="327"/>
        <end position="356"/>
    </location>
</feature>
<dbReference type="GO" id="GO:0016567">
    <property type="term" value="P:protein ubiquitination"/>
    <property type="evidence" value="ECO:0007669"/>
    <property type="project" value="TreeGrafter"/>
</dbReference>
<organism evidence="2 3">
    <name type="scientific">Gracilariopsis chorda</name>
    <dbReference type="NCBI Taxonomy" id="448386"/>
    <lineage>
        <taxon>Eukaryota</taxon>
        <taxon>Rhodophyta</taxon>
        <taxon>Florideophyceae</taxon>
        <taxon>Rhodymeniophycidae</taxon>
        <taxon>Gracilariales</taxon>
        <taxon>Gracilariaceae</taxon>
        <taxon>Gracilariopsis</taxon>
    </lineage>
</organism>
<reference evidence="2 3" key="1">
    <citation type="journal article" date="2018" name="Mol. Biol. Evol.">
        <title>Analysis of the draft genome of the red seaweed Gracilariopsis chorda provides insights into genome size evolution in Rhodophyta.</title>
        <authorList>
            <person name="Lee J."/>
            <person name="Yang E.C."/>
            <person name="Graf L."/>
            <person name="Yang J.H."/>
            <person name="Qiu H."/>
            <person name="Zel Zion U."/>
            <person name="Chan C.X."/>
            <person name="Stephens T.G."/>
            <person name="Weber A.P.M."/>
            <person name="Boo G.H."/>
            <person name="Boo S.M."/>
            <person name="Kim K.M."/>
            <person name="Shin Y."/>
            <person name="Jung M."/>
            <person name="Lee S.J."/>
            <person name="Yim H.S."/>
            <person name="Lee J.H."/>
            <person name="Bhattacharya D."/>
            <person name="Yoon H.S."/>
        </authorList>
    </citation>
    <scope>NUCLEOTIDE SEQUENCE [LARGE SCALE GENOMIC DNA]</scope>
    <source>
        <strain evidence="2 3">SKKU-2015</strain>
        <tissue evidence="2">Whole body</tissue>
    </source>
</reference>
<dbReference type="OrthoDB" id="18339at2759"/>
<evidence type="ECO:0000313" key="3">
    <source>
        <dbReference type="Proteomes" id="UP000247409"/>
    </source>
</evidence>
<dbReference type="GO" id="GO:0032436">
    <property type="term" value="P:positive regulation of proteasomal ubiquitin-dependent protein catabolic process"/>
    <property type="evidence" value="ECO:0007669"/>
    <property type="project" value="TreeGrafter"/>
</dbReference>
<dbReference type="Pfam" id="PF09737">
    <property type="entry name" value="Det1"/>
    <property type="match status" value="1"/>
</dbReference>
<dbReference type="STRING" id="448386.A0A2V3IXU2"/>
<dbReference type="InterPro" id="IPR019138">
    <property type="entry name" value="De-etiolated_protein_1_Det1"/>
</dbReference>
<dbReference type="PANTHER" id="PTHR13374">
    <property type="entry name" value="DET1 HOMOLOG DE-ETIOLATED-1 HOMOLOG"/>
    <property type="match status" value="1"/>
</dbReference>
<evidence type="ECO:0000256" key="1">
    <source>
        <dbReference type="SAM" id="MobiDB-lite"/>
    </source>
</evidence>
<gene>
    <name evidence="2" type="ORF">BWQ96_03742</name>
</gene>
<evidence type="ECO:0000313" key="2">
    <source>
        <dbReference type="EMBL" id="PXF46507.1"/>
    </source>
</evidence>
<name>A0A2V3IXU2_9FLOR</name>
<feature type="region of interest" description="Disordered" evidence="1">
    <location>
        <begin position="327"/>
        <end position="377"/>
    </location>
</feature>
<dbReference type="GO" id="GO:0031625">
    <property type="term" value="F:ubiquitin protein ligase binding"/>
    <property type="evidence" value="ECO:0007669"/>
    <property type="project" value="TreeGrafter"/>
</dbReference>
<keyword evidence="3" id="KW-1185">Reference proteome</keyword>
<dbReference type="GO" id="GO:0005634">
    <property type="term" value="C:nucleus"/>
    <property type="evidence" value="ECO:0007669"/>
    <property type="project" value="TreeGrafter"/>
</dbReference>
<dbReference type="EMBL" id="NBIV01000037">
    <property type="protein sequence ID" value="PXF46507.1"/>
    <property type="molecule type" value="Genomic_DNA"/>
</dbReference>
<dbReference type="GO" id="GO:1990756">
    <property type="term" value="F:ubiquitin-like ligase-substrate adaptor activity"/>
    <property type="evidence" value="ECO:0007669"/>
    <property type="project" value="TreeGrafter"/>
</dbReference>
<dbReference type="GO" id="GO:0031461">
    <property type="term" value="C:cullin-RING ubiquitin ligase complex"/>
    <property type="evidence" value="ECO:0007669"/>
    <property type="project" value="TreeGrafter"/>
</dbReference>
<dbReference type="Proteomes" id="UP000247409">
    <property type="component" value="Unassembled WGS sequence"/>
</dbReference>
<dbReference type="PANTHER" id="PTHR13374:SF3">
    <property type="entry name" value="DET1 HOMOLOG"/>
    <property type="match status" value="1"/>
</dbReference>
<feature type="region of interest" description="Disordered" evidence="1">
    <location>
        <begin position="514"/>
        <end position="542"/>
    </location>
</feature>
<proteinExistence type="predicted"/>
<protein>
    <submittedName>
        <fullName evidence="2">DET1-like</fullName>
    </submittedName>
</protein>
<comment type="caution">
    <text evidence="2">The sequence shown here is derived from an EMBL/GenBank/DDBJ whole genome shotgun (WGS) entry which is preliminary data.</text>
</comment>
<sequence>MPRPRRRRGILNALRLLETGHMSRHAFQKALYSALVPSSTFIKVQSVPVVNFRRFTPCGQYLIAFEQNMRDLAVFRLEPGGRKAPPFAPKYSQHPVDYEASAFPLASHKMEHDYSTILAQPDIHPGTHPPHHLFAVRPQRASGLLSAITVPLAPVPQPNRQPTQATSTPKYSCHFERFFTHMYTMPIASGGETIVSDLSICTTSGRYLILATYELSQQAPIAEQPQLPLPAIVWVVSMHITFHLVEVASGTIVDRFVLKNDNIDMAAHVGVHFYADMLCVLSTRHQLLHIIRVEEAMGRFTEERCIGDMCNREDDLVIARAREAENEHIARHGQRTERGGGTQREQDENAPDHASQDEDGEEADNEDAPAVPKERGLGNGKLQNRFYTGLMHRLLVYVYRCMVSEGNASSFNRMMGNFTLLIMQKAQFLDEDHLLIKLGSYSNRAQLGGMTCFFVVYCMSSSRILNLFANTSEQLLLTFQKYREAFVADAMVSAALPRPRMSVAQEEDGVVERRRRREWNRGGRGASWSNHSHRQGSERVRRTQTELGHIPVSSQTRHSSPYLDRSIFSYNGDKIDALTGCGWVSAKDVSNVKFMSAESGELRFKLSSEVTLLDENEFRQAVGVDVEEFGRRRRKFLFHPMLPFVMAMENNRPVNFHVYGHVD</sequence>
<dbReference type="AlphaFoldDB" id="A0A2V3IXU2"/>